<evidence type="ECO:0000256" key="1">
    <source>
        <dbReference type="SAM" id="SignalP"/>
    </source>
</evidence>
<evidence type="ECO:0008006" key="4">
    <source>
        <dbReference type="Google" id="ProtNLM"/>
    </source>
</evidence>
<dbReference type="Proteomes" id="UP000254266">
    <property type="component" value="Unassembled WGS sequence"/>
</dbReference>
<dbReference type="AlphaFoldDB" id="A0A370DD38"/>
<proteinExistence type="predicted"/>
<protein>
    <recommendedName>
        <fullName evidence="4">Lipoprotein</fullName>
    </recommendedName>
</protein>
<accession>A0A370DD38</accession>
<keyword evidence="1" id="KW-0732">Signal</keyword>
<dbReference type="EMBL" id="QFXC01000011">
    <property type="protein sequence ID" value="RDH82832.1"/>
    <property type="molecule type" value="Genomic_DNA"/>
</dbReference>
<organism evidence="2 3">
    <name type="scientific">endosymbiont of Galathealinum brachiosum</name>
    <dbReference type="NCBI Taxonomy" id="2200906"/>
    <lineage>
        <taxon>Bacteria</taxon>
        <taxon>Pseudomonadati</taxon>
        <taxon>Pseudomonadota</taxon>
        <taxon>Gammaproteobacteria</taxon>
        <taxon>sulfur-oxidizing symbionts</taxon>
    </lineage>
</organism>
<sequence length="74" mass="8916">MCKRNYKIIKTKNIIILLSLTLLMSCASYHSYEPDKSKEYKEHWENNEDIKDNLLLYPYSEECKEEKKHGKSCR</sequence>
<gene>
    <name evidence="2" type="ORF">DIZ80_11205</name>
</gene>
<feature type="chain" id="PRO_5016678543" description="Lipoprotein" evidence="1">
    <location>
        <begin position="32"/>
        <end position="74"/>
    </location>
</feature>
<evidence type="ECO:0000313" key="2">
    <source>
        <dbReference type="EMBL" id="RDH82832.1"/>
    </source>
</evidence>
<comment type="caution">
    <text evidence="2">The sequence shown here is derived from an EMBL/GenBank/DDBJ whole genome shotgun (WGS) entry which is preliminary data.</text>
</comment>
<keyword evidence="3" id="KW-1185">Reference proteome</keyword>
<evidence type="ECO:0000313" key="3">
    <source>
        <dbReference type="Proteomes" id="UP000254266"/>
    </source>
</evidence>
<reference evidence="2 3" key="1">
    <citation type="journal article" date="2018" name="ISME J.">
        <title>Endosymbiont genomes yield clues of tubeworm success.</title>
        <authorList>
            <person name="Li Y."/>
            <person name="Liles M.R."/>
            <person name="Halanych K.M."/>
        </authorList>
    </citation>
    <scope>NUCLEOTIDE SEQUENCE [LARGE SCALE GENOMIC DNA]</scope>
    <source>
        <strain evidence="2">A1464</strain>
    </source>
</reference>
<dbReference type="PROSITE" id="PS51257">
    <property type="entry name" value="PROKAR_LIPOPROTEIN"/>
    <property type="match status" value="1"/>
</dbReference>
<name>A0A370DD38_9GAMM</name>
<feature type="signal peptide" evidence="1">
    <location>
        <begin position="1"/>
        <end position="31"/>
    </location>
</feature>